<dbReference type="Proteomes" id="UP001515641">
    <property type="component" value="Unassembled WGS sequence"/>
</dbReference>
<evidence type="ECO:0000256" key="9">
    <source>
        <dbReference type="ARBA" id="ARBA00023277"/>
    </source>
</evidence>
<proteinExistence type="inferred from homology"/>
<comment type="cofactor">
    <cofactor evidence="10">
        <name>Zn(2+)</name>
        <dbReference type="ChEBI" id="CHEBI:29105"/>
    </cofactor>
    <text evidence="10">Binds 1 zinc ion per subunit.</text>
</comment>
<evidence type="ECO:0000256" key="1">
    <source>
        <dbReference type="ARBA" id="ARBA00000348"/>
    </source>
</evidence>
<dbReference type="HAMAP" id="MF_00067">
    <property type="entry name" value="GmhA"/>
    <property type="match status" value="1"/>
</dbReference>
<comment type="similarity">
    <text evidence="4 10">Belongs to the SIS family. GmhA subfamily.</text>
</comment>
<dbReference type="InterPro" id="IPR050099">
    <property type="entry name" value="SIS_GmhA/DiaA_subfam"/>
</dbReference>
<dbReference type="InterPro" id="IPR004515">
    <property type="entry name" value="Phosphoheptose_Isoase"/>
</dbReference>
<keyword evidence="9 10" id="KW-0119">Carbohydrate metabolism</keyword>
<dbReference type="RefSeq" id="WP_166451556.1">
    <property type="nucleotide sequence ID" value="NZ_JAAOMA010000009.1"/>
</dbReference>
<feature type="binding site" evidence="10">
    <location>
        <position position="179"/>
    </location>
    <ligand>
        <name>Zn(2+)</name>
        <dbReference type="ChEBI" id="CHEBI:29105"/>
    </ligand>
</feature>
<dbReference type="InterPro" id="IPR001347">
    <property type="entry name" value="SIS_dom"/>
</dbReference>
<evidence type="ECO:0000259" key="11">
    <source>
        <dbReference type="PROSITE" id="PS51464"/>
    </source>
</evidence>
<feature type="binding site" evidence="10">
    <location>
        <position position="64"/>
    </location>
    <ligand>
        <name>substrate</name>
    </ligand>
</feature>
<dbReference type="EC" id="5.3.1.28" evidence="10"/>
<comment type="subcellular location">
    <subcellularLocation>
        <location evidence="3 10">Cytoplasm</location>
    </subcellularLocation>
</comment>
<feature type="binding site" evidence="10">
    <location>
        <position position="171"/>
    </location>
    <ligand>
        <name>Zn(2+)</name>
        <dbReference type="ChEBI" id="CHEBI:29105"/>
    </ligand>
</feature>
<organism evidence="12 13">
    <name type="scientific">Chromobacterium fluminis</name>
    <dbReference type="NCBI Taxonomy" id="3044269"/>
    <lineage>
        <taxon>Bacteria</taxon>
        <taxon>Pseudomonadati</taxon>
        <taxon>Pseudomonadota</taxon>
        <taxon>Betaproteobacteria</taxon>
        <taxon>Neisseriales</taxon>
        <taxon>Chromobacteriaceae</taxon>
        <taxon>Chromobacterium</taxon>
    </lineage>
</organism>
<evidence type="ECO:0000256" key="4">
    <source>
        <dbReference type="ARBA" id="ARBA00009894"/>
    </source>
</evidence>
<comment type="catalytic activity">
    <reaction evidence="1 10">
        <text>2 D-sedoheptulose 7-phosphate = D-glycero-alpha-D-manno-heptose 7-phosphate + D-glycero-beta-D-manno-heptose 7-phosphate</text>
        <dbReference type="Rhea" id="RHEA:27489"/>
        <dbReference type="ChEBI" id="CHEBI:57483"/>
        <dbReference type="ChEBI" id="CHEBI:60203"/>
        <dbReference type="ChEBI" id="CHEBI:60204"/>
        <dbReference type="EC" id="5.3.1.28"/>
    </reaction>
</comment>
<protein>
    <recommendedName>
        <fullName evidence="10">Phosphoheptose isomerase</fullName>
        <ecNumber evidence="10">5.3.1.28</ecNumber>
    </recommendedName>
    <alternativeName>
        <fullName evidence="10">Sedoheptulose 7-phosphate isomerase</fullName>
    </alternativeName>
</protein>
<feature type="binding site" evidence="10">
    <location>
        <position position="171"/>
    </location>
    <ligand>
        <name>substrate</name>
    </ligand>
</feature>
<dbReference type="InterPro" id="IPR046348">
    <property type="entry name" value="SIS_dom_sf"/>
</dbReference>
<feature type="domain" description="SIS" evidence="11">
    <location>
        <begin position="36"/>
        <end position="194"/>
    </location>
</feature>
<evidence type="ECO:0000256" key="7">
    <source>
        <dbReference type="ARBA" id="ARBA00022833"/>
    </source>
</evidence>
<feature type="binding site" evidence="10">
    <location>
        <position position="64"/>
    </location>
    <ligand>
        <name>Zn(2+)</name>
        <dbReference type="ChEBI" id="CHEBI:29105"/>
    </ligand>
</feature>
<evidence type="ECO:0000256" key="6">
    <source>
        <dbReference type="ARBA" id="ARBA00022723"/>
    </source>
</evidence>
<feature type="binding site" evidence="10">
    <location>
        <begin position="51"/>
        <end position="53"/>
    </location>
    <ligand>
        <name>substrate</name>
    </ligand>
</feature>
<gene>
    <name evidence="10" type="primary">gmhA</name>
    <name evidence="12" type="ORF">HA052_08225</name>
</gene>
<keyword evidence="6 10" id="KW-0479">Metal-binding</keyword>
<comment type="function">
    <text evidence="2 10">Catalyzes the isomerization of sedoheptulose 7-phosphate in D-glycero-D-manno-heptose 7-phosphate.</text>
</comment>
<evidence type="ECO:0000256" key="5">
    <source>
        <dbReference type="ARBA" id="ARBA00022490"/>
    </source>
</evidence>
<evidence type="ECO:0000256" key="8">
    <source>
        <dbReference type="ARBA" id="ARBA00023235"/>
    </source>
</evidence>
<dbReference type="Gene3D" id="3.40.50.10490">
    <property type="entry name" value="Glucose-6-phosphate isomerase like protein, domain 1"/>
    <property type="match status" value="1"/>
</dbReference>
<comment type="caution">
    <text evidence="12">The sequence shown here is derived from an EMBL/GenBank/DDBJ whole genome shotgun (WGS) entry which is preliminary data.</text>
</comment>
<feature type="binding site" evidence="10">
    <location>
        <position position="123"/>
    </location>
    <ligand>
        <name>substrate</name>
    </ligand>
</feature>
<evidence type="ECO:0000256" key="3">
    <source>
        <dbReference type="ARBA" id="ARBA00004496"/>
    </source>
</evidence>
<dbReference type="PROSITE" id="PS51464">
    <property type="entry name" value="SIS"/>
    <property type="match status" value="1"/>
</dbReference>
<name>A0ABX0L0B6_9NEIS</name>
<feature type="binding site" evidence="10">
    <location>
        <begin position="118"/>
        <end position="120"/>
    </location>
    <ligand>
        <name>substrate</name>
    </ligand>
</feature>
<accession>A0ABX0L0B6</accession>
<comment type="subunit">
    <text evidence="10">Homotetramer.</text>
</comment>
<keyword evidence="13" id="KW-1185">Reference proteome</keyword>
<evidence type="ECO:0000313" key="12">
    <source>
        <dbReference type="EMBL" id="NHR05185.1"/>
    </source>
</evidence>
<reference evidence="12 13" key="1">
    <citation type="submission" date="2020-03" db="EMBL/GenBank/DDBJ databases">
        <title>Draft genome sequence of environmentally isolated cultures.</title>
        <authorList>
            <person name="Wilson H.S."/>
            <person name="De Leon M.E."/>
        </authorList>
    </citation>
    <scope>NUCLEOTIDE SEQUENCE [LARGE SCALE GENOMIC DNA]</scope>
    <source>
        <strain evidence="12 13">HSC-31F16</strain>
    </source>
</reference>
<keyword evidence="7 10" id="KW-0862">Zinc</keyword>
<evidence type="ECO:0000256" key="2">
    <source>
        <dbReference type="ARBA" id="ARBA00003172"/>
    </source>
</evidence>
<dbReference type="CDD" id="cd05006">
    <property type="entry name" value="SIS_GmhA"/>
    <property type="match status" value="1"/>
</dbReference>
<feature type="binding site" evidence="10">
    <location>
        <begin position="92"/>
        <end position="93"/>
    </location>
    <ligand>
        <name>substrate</name>
    </ligand>
</feature>
<evidence type="ECO:0000313" key="13">
    <source>
        <dbReference type="Proteomes" id="UP001515641"/>
    </source>
</evidence>
<keyword evidence="8 10" id="KW-0413">Isomerase</keyword>
<comment type="miscellaneous">
    <text evidence="10">The reaction produces a racemic mixture of D-glycero-alpha-D-manno-heptose 7-phosphate and D-glycero-beta-D-manno-heptose 7-phosphate.</text>
</comment>
<dbReference type="SUPFAM" id="SSF53697">
    <property type="entry name" value="SIS domain"/>
    <property type="match status" value="1"/>
</dbReference>
<keyword evidence="5 10" id="KW-0963">Cytoplasm</keyword>
<feature type="binding site" evidence="10">
    <location>
        <position position="60"/>
    </location>
    <ligand>
        <name>Zn(2+)</name>
        <dbReference type="ChEBI" id="CHEBI:29105"/>
    </ligand>
</feature>
<dbReference type="InterPro" id="IPR035461">
    <property type="entry name" value="GmhA/DiaA"/>
</dbReference>
<dbReference type="Pfam" id="PF13580">
    <property type="entry name" value="SIS_2"/>
    <property type="match status" value="1"/>
</dbReference>
<dbReference type="PANTHER" id="PTHR30390">
    <property type="entry name" value="SEDOHEPTULOSE 7-PHOSPHATE ISOMERASE / DNAA INITIATOR-ASSOCIATING FACTOR FOR REPLICATION INITIATION"/>
    <property type="match status" value="1"/>
</dbReference>
<comment type="pathway">
    <text evidence="10">Carbohydrate biosynthesis; D-glycero-D-manno-heptose 7-phosphate biosynthesis; D-glycero-alpha-D-manno-heptose 7-phosphate and D-glycero-beta-D-manno-heptose 7-phosphate from sedoheptulose 7-phosphate: step 1/1.</text>
</comment>
<dbReference type="PANTHER" id="PTHR30390:SF7">
    <property type="entry name" value="PHOSPHOHEPTOSE ISOMERASE"/>
    <property type="match status" value="1"/>
</dbReference>
<sequence length="194" mass="20905">MIQHIEASLVEAQTALANLLANPEALASIDAAAQTLIASLTAGGRIFSCGNGGSMCDAMHFAEELTGRYRKNRRGMAAVAISDPSHMTCVANDYGYEFVFSRYLESHARAGDVLIGISTSGNSQTIVNAAQVAREMGVKVIILTGRAGTRLEPLADVYVNTPGGQFADRVQELHIKVLHILIELVERHFCPENY</sequence>
<dbReference type="EMBL" id="JAAOMA010000009">
    <property type="protein sequence ID" value="NHR05185.1"/>
    <property type="molecule type" value="Genomic_DNA"/>
</dbReference>
<evidence type="ECO:0000256" key="10">
    <source>
        <dbReference type="HAMAP-Rule" id="MF_00067"/>
    </source>
</evidence>